<dbReference type="RefSeq" id="WP_039644905.1">
    <property type="nucleotide sequence ID" value="NZ_JXBL01000001.1"/>
</dbReference>
<dbReference type="EMBL" id="JXBL01000001">
    <property type="protein sequence ID" value="KIE42382.1"/>
    <property type="molecule type" value="Genomic_DNA"/>
</dbReference>
<evidence type="ECO:0000313" key="1">
    <source>
        <dbReference type="EMBL" id="KIE42382.1"/>
    </source>
</evidence>
<protein>
    <submittedName>
        <fullName evidence="1">Uncharacterized protein</fullName>
    </submittedName>
</protein>
<reference evidence="1 2" key="1">
    <citation type="submission" date="2015-01" db="EMBL/GenBank/DDBJ databases">
        <title>Genome sequence of the anaerobic bacterium Geobacter soli GSS01, a dissimilatory Fe(III) reducer from soil.</title>
        <authorList>
            <person name="Yang G."/>
            <person name="Zhou S."/>
        </authorList>
    </citation>
    <scope>NUCLEOTIDE SEQUENCE [LARGE SCALE GENOMIC DNA]</scope>
    <source>
        <strain evidence="1 2">GSS01</strain>
    </source>
</reference>
<sequence length="96" mass="10216">MAAAVDGKDAPTRIHCGYSTLVIINRVMSAVAGTEFCRVDRCLCPAKGKGRNRACGYNSETANWFSPDFRGSRSCRRPSCVGDSAVDMPRGAGVKG</sequence>
<name>A0A0C1QP57_9BACT</name>
<accession>A0A0C1QP57</accession>
<dbReference type="AlphaFoldDB" id="A0A0C1QP57"/>
<comment type="caution">
    <text evidence="1">The sequence shown here is derived from an EMBL/GenBank/DDBJ whole genome shotgun (WGS) entry which is preliminary data.</text>
</comment>
<evidence type="ECO:0000313" key="2">
    <source>
        <dbReference type="Proteomes" id="UP000031433"/>
    </source>
</evidence>
<organism evidence="1 2">
    <name type="scientific">Geobacter soli</name>
    <dbReference type="NCBI Taxonomy" id="1510391"/>
    <lineage>
        <taxon>Bacteria</taxon>
        <taxon>Pseudomonadati</taxon>
        <taxon>Thermodesulfobacteriota</taxon>
        <taxon>Desulfuromonadia</taxon>
        <taxon>Geobacterales</taxon>
        <taxon>Geobacteraceae</taxon>
        <taxon>Geobacter</taxon>
    </lineage>
</organism>
<keyword evidence="2" id="KW-1185">Reference proteome</keyword>
<proteinExistence type="predicted"/>
<gene>
    <name evidence="1" type="ORF">SE37_06955</name>
</gene>
<dbReference type="Proteomes" id="UP000031433">
    <property type="component" value="Unassembled WGS sequence"/>
</dbReference>